<dbReference type="GO" id="GO:0046872">
    <property type="term" value="F:metal ion binding"/>
    <property type="evidence" value="ECO:0007669"/>
    <property type="project" value="UniProtKB-KW"/>
</dbReference>
<feature type="transmembrane region" description="Helical" evidence="20">
    <location>
        <begin position="668"/>
        <end position="694"/>
    </location>
</feature>
<dbReference type="Pfam" id="PF07679">
    <property type="entry name" value="I-set"/>
    <property type="match status" value="3"/>
</dbReference>
<evidence type="ECO:0000256" key="5">
    <source>
        <dbReference type="ARBA" id="ARBA00022741"/>
    </source>
</evidence>
<keyword evidence="11" id="KW-0325">Glycoprotein</keyword>
<evidence type="ECO:0000256" key="10">
    <source>
        <dbReference type="ARBA" id="ARBA00023170"/>
    </source>
</evidence>
<evidence type="ECO:0000256" key="17">
    <source>
        <dbReference type="PROSITE-ProRule" id="PRU10141"/>
    </source>
</evidence>
<feature type="binding site" evidence="15">
    <location>
        <position position="946"/>
    </location>
    <ligand>
        <name>ATP</name>
        <dbReference type="ChEBI" id="CHEBI:30616"/>
    </ligand>
</feature>
<evidence type="ECO:0000256" key="11">
    <source>
        <dbReference type="ARBA" id="ARBA00023180"/>
    </source>
</evidence>
<comment type="subcellular location">
    <subcellularLocation>
        <location evidence="1">Membrane</location>
        <topology evidence="1">Single-pass membrane protein</topology>
    </subcellularLocation>
</comment>
<keyword evidence="7 20" id="KW-1133">Transmembrane helix</keyword>
<evidence type="ECO:0000259" key="21">
    <source>
        <dbReference type="PROSITE" id="PS50011"/>
    </source>
</evidence>
<evidence type="ECO:0000256" key="4">
    <source>
        <dbReference type="ARBA" id="ARBA00022729"/>
    </source>
</evidence>
<dbReference type="PANTHER" id="PTHR24416:SF550">
    <property type="entry name" value="FIBROBLAST GROWTH FACTOR RECEPTOR HOMOLOG 1-RELATED"/>
    <property type="match status" value="1"/>
</dbReference>
<dbReference type="PROSITE" id="PS00107">
    <property type="entry name" value="PROTEIN_KINASE_ATP"/>
    <property type="match status" value="1"/>
</dbReference>
<dbReference type="InterPro" id="IPR036179">
    <property type="entry name" value="Ig-like_dom_sf"/>
</dbReference>
<dbReference type="InterPro" id="IPR001245">
    <property type="entry name" value="Ser-Thr/Tyr_kinase_cat_dom"/>
</dbReference>
<dbReference type="InterPro" id="IPR000719">
    <property type="entry name" value="Prot_kinase_dom"/>
</dbReference>
<dbReference type="InterPro" id="IPR003599">
    <property type="entry name" value="Ig_sub"/>
</dbReference>
<dbReference type="GO" id="GO:0009653">
    <property type="term" value="P:anatomical structure morphogenesis"/>
    <property type="evidence" value="ECO:0007669"/>
    <property type="project" value="UniProtKB-ARBA"/>
</dbReference>
<feature type="coiled-coil region" evidence="18">
    <location>
        <begin position="368"/>
        <end position="395"/>
    </location>
</feature>
<dbReference type="InterPro" id="IPR003598">
    <property type="entry name" value="Ig_sub2"/>
</dbReference>
<dbReference type="SMART" id="SM00219">
    <property type="entry name" value="TyrKc"/>
    <property type="match status" value="1"/>
</dbReference>
<feature type="region of interest" description="Disordered" evidence="19">
    <location>
        <begin position="313"/>
        <end position="339"/>
    </location>
</feature>
<sequence>MSSSIADPGLLEWRPCLGAILLVYSSMSALFYCITLVPLYRLSKKDNYNMFILFFSHGIASTFVLAEYLWLSVEIIFQQRLMISGMSTTLINRFFFQAAEVHLIIIAINRVHSVCAPITFTKFWTKSQYPTSRNGPPRFKQNARMHQYAYLGDNIKFQCKAIGRPQPKVHWYREGAYLNYSFTQAHPRFREKSMSLEIRRIEVGDKGNWMCRVWNNEGSTTRNFTLHIVDFCDYFLNLNIELERIPEECLCQWASLSNQHHTPHQEDTSAETDPDVPLLLLPPLREDLNLSKYTTARCSKYANLEELARFPRPSTTLPTYQEWHSTSSTNPPPTTTTNHPPHPAAAILNMNAKLELASSIVKKSASIKAQHNQVYEEEDEDYDEDEEEMHNKNSNARHVTLVTPNPGAHVKAVMVEQGNSSHVKEAWMSTVKPWPQPPTKVAPYFRNVEELQGGMSHIAHVVLPAGRTLKLTCKAGGQPEPQVVWRKDNMEIHRDTESKTGSLFLVRKWSLELEDAAESDSGNYACEVFNSVGSILRKFRVDIQDRIRSRPILVPNVLLNQTIDVNNSVKFTCQVISDLVPHIVWIKLLKKNGFNFLDMSTVKKAKIYHNNSTNKYILEIKNVSLDDQGIYSCIAGNTLGMSMANATLIVNEFRPMTLPTENPYSWPISYTILLILSILLTLAFVTLTLLYFFFSKKFAKQSRVQNMDKMSVRKKVVITKKMQKDGDFSDLASTYAITVEPVFNANGSADLLPGAKLSSEEVTFYVVGEGAFGEVWRGTLRAKYIQEDEENAKLTPVAVKKLKMAAHEKELIILVSEMQIFKSIGEHPNILKLIGCCTGLGPLMVVLELCPHGNLRDFLRKHRPSEDDLPVCLSEEEEEVTEETIDSQNYLQPRAKVYQNVQGLTAEPALIKNLTLRDLVQFALEIARGMEFLASKKIIHRDLAARNVLVAENYSMKISDFGLSRNVIYHDYYRKRGAGRLPIKW</sequence>
<evidence type="ECO:0000256" key="3">
    <source>
        <dbReference type="ARBA" id="ARBA00022692"/>
    </source>
</evidence>
<keyword evidence="8 20" id="KW-0472">Membrane</keyword>
<protein>
    <recommendedName>
        <fullName evidence="2">receptor protein-tyrosine kinase</fullName>
        <ecNumber evidence="2">2.7.10.1</ecNumber>
    </recommendedName>
</protein>
<feature type="compositionally biased region" description="Polar residues" evidence="19">
    <location>
        <begin position="313"/>
        <end position="323"/>
    </location>
</feature>
<dbReference type="AlphaFoldDB" id="A0A915EU83"/>
<evidence type="ECO:0000256" key="2">
    <source>
        <dbReference type="ARBA" id="ARBA00011902"/>
    </source>
</evidence>
<keyword evidence="4" id="KW-0732">Signal</keyword>
<dbReference type="InterPro" id="IPR050122">
    <property type="entry name" value="RTK"/>
</dbReference>
<name>A0A915EU83_9BILA</name>
<keyword evidence="5 15" id="KW-0547">Nucleotide-binding</keyword>
<dbReference type="PROSITE" id="PS00109">
    <property type="entry name" value="PROTEIN_KINASE_TYR"/>
    <property type="match status" value="1"/>
</dbReference>
<dbReference type="GO" id="GO:0043235">
    <property type="term" value="C:receptor complex"/>
    <property type="evidence" value="ECO:0007669"/>
    <property type="project" value="TreeGrafter"/>
</dbReference>
<evidence type="ECO:0000256" key="8">
    <source>
        <dbReference type="ARBA" id="ARBA00023136"/>
    </source>
</evidence>
<feature type="binding site" evidence="15 17">
    <location>
        <position position="800"/>
    </location>
    <ligand>
        <name>ATP</name>
        <dbReference type="ChEBI" id="CHEBI:30616"/>
    </ligand>
</feature>
<evidence type="ECO:0000256" key="14">
    <source>
        <dbReference type="PIRSR" id="PIRSR000615-1"/>
    </source>
</evidence>
<dbReference type="PIRSF" id="PIRSF000615">
    <property type="entry name" value="TyrPK_CSF1-R"/>
    <property type="match status" value="1"/>
</dbReference>
<comment type="catalytic activity">
    <reaction evidence="13">
        <text>L-tyrosyl-[protein] + ATP = O-phospho-L-tyrosyl-[protein] + ADP + H(+)</text>
        <dbReference type="Rhea" id="RHEA:10596"/>
        <dbReference type="Rhea" id="RHEA-COMP:10136"/>
        <dbReference type="Rhea" id="RHEA-COMP:20101"/>
        <dbReference type="ChEBI" id="CHEBI:15378"/>
        <dbReference type="ChEBI" id="CHEBI:30616"/>
        <dbReference type="ChEBI" id="CHEBI:46858"/>
        <dbReference type="ChEBI" id="CHEBI:61978"/>
        <dbReference type="ChEBI" id="CHEBI:456216"/>
        <dbReference type="EC" id="2.7.10.1"/>
    </reaction>
</comment>
<feature type="domain" description="Ig-like" evidence="22">
    <location>
        <begin position="555"/>
        <end position="649"/>
    </location>
</feature>
<dbReference type="PROSITE" id="PS50835">
    <property type="entry name" value="IG_LIKE"/>
    <property type="match status" value="3"/>
</dbReference>
<keyword evidence="18" id="KW-0175">Coiled coil</keyword>
<evidence type="ECO:0000256" key="16">
    <source>
        <dbReference type="PIRSR" id="PIRSR000615-3"/>
    </source>
</evidence>
<dbReference type="FunFam" id="2.60.40.10:FF:001641">
    <property type="entry name" value="Myoblast growth factor receptor egl-15"/>
    <property type="match status" value="2"/>
</dbReference>
<dbReference type="PROSITE" id="PS50011">
    <property type="entry name" value="PROTEIN_KINASE_DOM"/>
    <property type="match status" value="1"/>
</dbReference>
<keyword evidence="23" id="KW-1185">Reference proteome</keyword>
<feature type="transmembrane region" description="Helical" evidence="20">
    <location>
        <begin position="20"/>
        <end position="39"/>
    </location>
</feature>
<feature type="compositionally biased region" description="Low complexity" evidence="19">
    <location>
        <begin position="324"/>
        <end position="339"/>
    </location>
</feature>
<dbReference type="EC" id="2.7.10.1" evidence="2"/>
<dbReference type="InterPro" id="IPR008266">
    <property type="entry name" value="Tyr_kinase_AS"/>
</dbReference>
<dbReference type="SUPFAM" id="SSF56112">
    <property type="entry name" value="Protein kinase-like (PK-like)"/>
    <property type="match status" value="1"/>
</dbReference>
<feature type="active site" description="Proton acceptor" evidence="14">
    <location>
        <position position="942"/>
    </location>
</feature>
<dbReference type="SUPFAM" id="SSF48726">
    <property type="entry name" value="Immunoglobulin"/>
    <property type="match status" value="3"/>
</dbReference>
<dbReference type="Gene3D" id="2.60.40.10">
    <property type="entry name" value="Immunoglobulins"/>
    <property type="match status" value="3"/>
</dbReference>
<evidence type="ECO:0000256" key="13">
    <source>
        <dbReference type="ARBA" id="ARBA00051243"/>
    </source>
</evidence>
<evidence type="ECO:0000256" key="7">
    <source>
        <dbReference type="ARBA" id="ARBA00022989"/>
    </source>
</evidence>
<dbReference type="InterPro" id="IPR017441">
    <property type="entry name" value="Protein_kinase_ATP_BS"/>
</dbReference>
<dbReference type="FunFam" id="2.60.40.10:FF:001689">
    <property type="entry name" value="Myoblast growth factor receptor egl-15"/>
    <property type="match status" value="1"/>
</dbReference>
<dbReference type="SMART" id="SM00409">
    <property type="entry name" value="IG"/>
    <property type="match status" value="3"/>
</dbReference>
<dbReference type="GO" id="GO:0004714">
    <property type="term" value="F:transmembrane receptor protein tyrosine kinase activity"/>
    <property type="evidence" value="ECO:0007669"/>
    <property type="project" value="UniProtKB-EC"/>
</dbReference>
<dbReference type="Proteomes" id="UP000887574">
    <property type="component" value="Unplaced"/>
</dbReference>
<evidence type="ECO:0000256" key="9">
    <source>
        <dbReference type="ARBA" id="ARBA00023157"/>
    </source>
</evidence>
<evidence type="ECO:0000256" key="1">
    <source>
        <dbReference type="ARBA" id="ARBA00004167"/>
    </source>
</evidence>
<proteinExistence type="predicted"/>
<evidence type="ECO:0000313" key="23">
    <source>
        <dbReference type="Proteomes" id="UP000887574"/>
    </source>
</evidence>
<accession>A0A915EU83</accession>
<feature type="domain" description="Protein kinase" evidence="21">
    <location>
        <begin position="761"/>
        <end position="985"/>
    </location>
</feature>
<keyword evidence="12" id="KW-0393">Immunoglobulin domain</keyword>
<evidence type="ECO:0000256" key="18">
    <source>
        <dbReference type="SAM" id="Coils"/>
    </source>
</evidence>
<dbReference type="WBParaSite" id="jg9574.2">
    <property type="protein sequence ID" value="jg9574.2"/>
    <property type="gene ID" value="jg9574"/>
</dbReference>
<keyword evidence="6 15" id="KW-0067">ATP-binding</keyword>
<dbReference type="Gene3D" id="1.10.510.10">
    <property type="entry name" value="Transferase(Phosphotransferase) domain 1"/>
    <property type="match status" value="1"/>
</dbReference>
<dbReference type="InterPro" id="IPR013098">
    <property type="entry name" value="Ig_I-set"/>
</dbReference>
<keyword evidence="10" id="KW-0675">Receptor</keyword>
<keyword evidence="16" id="KW-0460">Magnesium</keyword>
<dbReference type="Gene3D" id="3.30.200.20">
    <property type="entry name" value="Phosphorylase Kinase, domain 1"/>
    <property type="match status" value="1"/>
</dbReference>
<feature type="binding site" evidence="16">
    <location>
        <position position="735"/>
    </location>
    <ligand>
        <name>Mg(2+)</name>
        <dbReference type="ChEBI" id="CHEBI:18420"/>
    </ligand>
</feature>
<evidence type="ECO:0000256" key="15">
    <source>
        <dbReference type="PIRSR" id="PIRSR000615-2"/>
    </source>
</evidence>
<evidence type="ECO:0000256" key="12">
    <source>
        <dbReference type="ARBA" id="ARBA00023319"/>
    </source>
</evidence>
<reference evidence="24" key="1">
    <citation type="submission" date="2022-11" db="UniProtKB">
        <authorList>
            <consortium name="WormBaseParasite"/>
        </authorList>
    </citation>
    <scope>IDENTIFICATION</scope>
</reference>
<evidence type="ECO:0000256" key="19">
    <source>
        <dbReference type="SAM" id="MobiDB-lite"/>
    </source>
</evidence>
<dbReference type="GO" id="GO:0005886">
    <property type="term" value="C:plasma membrane"/>
    <property type="evidence" value="ECO:0007669"/>
    <property type="project" value="TreeGrafter"/>
</dbReference>
<evidence type="ECO:0000313" key="24">
    <source>
        <dbReference type="WBParaSite" id="jg9574.2"/>
    </source>
</evidence>
<dbReference type="InterPro" id="IPR011009">
    <property type="entry name" value="Kinase-like_dom_sf"/>
</dbReference>
<feature type="binding site" evidence="16">
    <location>
        <position position="960"/>
    </location>
    <ligand>
        <name>Mg(2+)</name>
        <dbReference type="ChEBI" id="CHEBI:18420"/>
    </ligand>
</feature>
<organism evidence="23 24">
    <name type="scientific">Ditylenchus dipsaci</name>
    <dbReference type="NCBI Taxonomy" id="166011"/>
    <lineage>
        <taxon>Eukaryota</taxon>
        <taxon>Metazoa</taxon>
        <taxon>Ecdysozoa</taxon>
        <taxon>Nematoda</taxon>
        <taxon>Chromadorea</taxon>
        <taxon>Rhabditida</taxon>
        <taxon>Tylenchina</taxon>
        <taxon>Tylenchomorpha</taxon>
        <taxon>Sphaerularioidea</taxon>
        <taxon>Anguinidae</taxon>
        <taxon>Anguininae</taxon>
        <taxon>Ditylenchus</taxon>
    </lineage>
</organism>
<evidence type="ECO:0000256" key="6">
    <source>
        <dbReference type="ARBA" id="ARBA00022840"/>
    </source>
</evidence>
<dbReference type="InterPro" id="IPR007110">
    <property type="entry name" value="Ig-like_dom"/>
</dbReference>
<dbReference type="InterPro" id="IPR020635">
    <property type="entry name" value="Tyr_kinase_cat_dom"/>
</dbReference>
<keyword evidence="3 20" id="KW-0812">Transmembrane</keyword>
<keyword evidence="9" id="KW-1015">Disulfide bond</keyword>
<dbReference type="PANTHER" id="PTHR24416">
    <property type="entry name" value="TYROSINE-PROTEIN KINASE RECEPTOR"/>
    <property type="match status" value="1"/>
</dbReference>
<feature type="domain" description="Ig-like" evidence="22">
    <location>
        <begin position="443"/>
        <end position="542"/>
    </location>
</feature>
<feature type="transmembrane region" description="Helical" evidence="20">
    <location>
        <begin position="51"/>
        <end position="71"/>
    </location>
</feature>
<dbReference type="GO" id="GO:0005524">
    <property type="term" value="F:ATP binding"/>
    <property type="evidence" value="ECO:0007669"/>
    <property type="project" value="UniProtKB-UniRule"/>
</dbReference>
<evidence type="ECO:0000259" key="22">
    <source>
        <dbReference type="PROSITE" id="PS50835"/>
    </source>
</evidence>
<dbReference type="InterPro" id="IPR013783">
    <property type="entry name" value="Ig-like_fold"/>
</dbReference>
<feature type="domain" description="Ig-like" evidence="22">
    <location>
        <begin position="137"/>
        <end position="227"/>
    </location>
</feature>
<dbReference type="Pfam" id="PF07714">
    <property type="entry name" value="PK_Tyr_Ser-Thr"/>
    <property type="match status" value="1"/>
</dbReference>
<feature type="binding site" evidence="15">
    <location>
        <begin position="768"/>
        <end position="775"/>
    </location>
    <ligand>
        <name>ATP</name>
        <dbReference type="ChEBI" id="CHEBI:30616"/>
    </ligand>
</feature>
<dbReference type="GO" id="GO:0007169">
    <property type="term" value="P:cell surface receptor protein tyrosine kinase signaling pathway"/>
    <property type="evidence" value="ECO:0007669"/>
    <property type="project" value="TreeGrafter"/>
</dbReference>
<feature type="binding site" evidence="16">
    <location>
        <position position="947"/>
    </location>
    <ligand>
        <name>Mg(2+)</name>
        <dbReference type="ChEBI" id="CHEBI:18420"/>
    </ligand>
</feature>
<dbReference type="SMART" id="SM00408">
    <property type="entry name" value="IGc2"/>
    <property type="match status" value="3"/>
</dbReference>
<evidence type="ECO:0000256" key="20">
    <source>
        <dbReference type="SAM" id="Phobius"/>
    </source>
</evidence>
<keyword evidence="16" id="KW-0479">Metal-binding</keyword>